<dbReference type="Pfam" id="PF01520">
    <property type="entry name" value="Amidase_3"/>
    <property type="match status" value="1"/>
</dbReference>
<dbReference type="CDD" id="cd02696">
    <property type="entry name" value="MurNAc-LAA"/>
    <property type="match status" value="1"/>
</dbReference>
<keyword evidence="1" id="KW-0378">Hydrolase</keyword>
<accession>A0ABU5KJS4</accession>
<evidence type="ECO:0000313" key="4">
    <source>
        <dbReference type="Proteomes" id="UP001292084"/>
    </source>
</evidence>
<name>A0ABU5KJS4_9BACL</name>
<feature type="domain" description="SPOR" evidence="2">
    <location>
        <begin position="181"/>
        <end position="218"/>
    </location>
</feature>
<evidence type="ECO:0000256" key="1">
    <source>
        <dbReference type="ARBA" id="ARBA00022801"/>
    </source>
</evidence>
<comment type="caution">
    <text evidence="3">The sequence shown here is derived from an EMBL/GenBank/DDBJ whole genome shotgun (WGS) entry which is preliminary data.</text>
</comment>
<reference evidence="3 4" key="1">
    <citation type="submission" date="2023-12" db="EMBL/GenBank/DDBJ databases">
        <title>Jeotgalibacillus haloalkaliphilus sp. nov., a novel salt-tolerant bacteria, isolated from the estuary of the Fenhe River into the Yellow River.</title>
        <authorList>
            <person name="Li Y."/>
        </authorList>
    </citation>
    <scope>NUCLEOTIDE SEQUENCE [LARGE SCALE GENOMIC DNA]</scope>
    <source>
        <strain evidence="3 4">HH7-29</strain>
    </source>
</reference>
<dbReference type="PANTHER" id="PTHR30404:SF0">
    <property type="entry name" value="N-ACETYLMURAMOYL-L-ALANINE AMIDASE AMIC"/>
    <property type="match status" value="1"/>
</dbReference>
<dbReference type="Proteomes" id="UP001292084">
    <property type="component" value="Unassembled WGS sequence"/>
</dbReference>
<dbReference type="InterPro" id="IPR050695">
    <property type="entry name" value="N-acetylmuramoyl_amidase_3"/>
</dbReference>
<evidence type="ECO:0000313" key="3">
    <source>
        <dbReference type="EMBL" id="MDZ5711514.1"/>
    </source>
</evidence>
<dbReference type="PANTHER" id="PTHR30404">
    <property type="entry name" value="N-ACETYLMURAMOYL-L-ALANINE AMIDASE"/>
    <property type="match status" value="1"/>
</dbReference>
<dbReference type="PROSITE" id="PS51724">
    <property type="entry name" value="SPOR"/>
    <property type="match status" value="1"/>
</dbReference>
<dbReference type="Gene3D" id="3.40.630.40">
    <property type="entry name" value="Zn-dependent exopeptidases"/>
    <property type="match status" value="1"/>
</dbReference>
<dbReference type="SUPFAM" id="SSF110997">
    <property type="entry name" value="Sporulation related repeat"/>
    <property type="match status" value="1"/>
</dbReference>
<dbReference type="SUPFAM" id="SSF53187">
    <property type="entry name" value="Zn-dependent exopeptidases"/>
    <property type="match status" value="1"/>
</dbReference>
<dbReference type="Gene3D" id="3.30.70.1070">
    <property type="entry name" value="Sporulation related repeat"/>
    <property type="match status" value="1"/>
</dbReference>
<dbReference type="Pfam" id="PF05036">
    <property type="entry name" value="SPOR"/>
    <property type="match status" value="1"/>
</dbReference>
<evidence type="ECO:0000259" key="2">
    <source>
        <dbReference type="PROSITE" id="PS51724"/>
    </source>
</evidence>
<dbReference type="InterPro" id="IPR036680">
    <property type="entry name" value="SPOR-like_sf"/>
</dbReference>
<proteinExistence type="predicted"/>
<gene>
    <name evidence="3" type="ORF">UFB30_04720</name>
</gene>
<dbReference type="EMBL" id="JAXQNN010000001">
    <property type="protein sequence ID" value="MDZ5711514.1"/>
    <property type="molecule type" value="Genomic_DNA"/>
</dbReference>
<dbReference type="InterPro" id="IPR002508">
    <property type="entry name" value="MurNAc-LAA_cat"/>
</dbReference>
<sequence>MPIVCIDAGHSYNTPGKRSPDGMNEYAFNKAAALAAKKVLLQAGITVLTPHRDDTDVSLSARTDLANNGRADLYVSIHANAFGGSIWNGVQGIETYIHPLHSDEEKKLAQTIHQHVIKSTKRPDRGVKTADFHVLRETKMPSVLVECGFMTNREEKQLLASERYRKACGEAIAAGILAHLGKSAATYFVQTGAFSKKENAEKQAAALKKAGFEAMIKS</sequence>
<protein>
    <submittedName>
        <fullName evidence="3">N-acetylmuramoyl-L-alanine amidase</fullName>
    </submittedName>
</protein>
<keyword evidence="4" id="KW-1185">Reference proteome</keyword>
<dbReference type="InterPro" id="IPR007730">
    <property type="entry name" value="SPOR-like_dom"/>
</dbReference>
<dbReference type="SMART" id="SM00646">
    <property type="entry name" value="Ami_3"/>
    <property type="match status" value="1"/>
</dbReference>
<dbReference type="RefSeq" id="WP_322420515.1">
    <property type="nucleotide sequence ID" value="NZ_JAXQNN010000001.1"/>
</dbReference>
<organism evidence="3 4">
    <name type="scientific">Jeotgalibacillus haloalkalitolerans</name>
    <dbReference type="NCBI Taxonomy" id="3104292"/>
    <lineage>
        <taxon>Bacteria</taxon>
        <taxon>Bacillati</taxon>
        <taxon>Bacillota</taxon>
        <taxon>Bacilli</taxon>
        <taxon>Bacillales</taxon>
        <taxon>Caryophanaceae</taxon>
        <taxon>Jeotgalibacillus</taxon>
    </lineage>
</organism>